<sequence>MSVQELFYSVEATISVEVTDGSWPDGFLGEFSASTDSLPDMKVNLLKCGDDKLPIDDDGKIQLTRKVVSVELEGFLRVSIMAHRVNGKRLKSREAVFAPKRSGTSSNSKIRVGSCRLEVTISWSLLAFGP</sequence>
<organism evidence="2 3">
    <name type="scientific">Lolium multiflorum</name>
    <name type="common">Italian ryegrass</name>
    <name type="synonym">Lolium perenne subsp. multiflorum</name>
    <dbReference type="NCBI Taxonomy" id="4521"/>
    <lineage>
        <taxon>Eukaryota</taxon>
        <taxon>Viridiplantae</taxon>
        <taxon>Streptophyta</taxon>
        <taxon>Embryophyta</taxon>
        <taxon>Tracheophyta</taxon>
        <taxon>Spermatophyta</taxon>
        <taxon>Magnoliopsida</taxon>
        <taxon>Liliopsida</taxon>
        <taxon>Poales</taxon>
        <taxon>Poaceae</taxon>
        <taxon>BOP clade</taxon>
        <taxon>Pooideae</taxon>
        <taxon>Poodae</taxon>
        <taxon>Poeae</taxon>
        <taxon>Poeae Chloroplast Group 2 (Poeae type)</taxon>
        <taxon>Loliodinae</taxon>
        <taxon>Loliinae</taxon>
        <taxon>Lolium</taxon>
    </lineage>
</organism>
<comment type="caution">
    <text evidence="2">The sequence shown here is derived from an EMBL/GenBank/DDBJ whole genome shotgun (WGS) entry which is preliminary data.</text>
</comment>
<dbReference type="EMBL" id="JAUUTY010000007">
    <property type="protein sequence ID" value="KAK1606693.1"/>
    <property type="molecule type" value="Genomic_DNA"/>
</dbReference>
<evidence type="ECO:0000259" key="1">
    <source>
        <dbReference type="Pfam" id="PF20241"/>
    </source>
</evidence>
<dbReference type="Pfam" id="PF20241">
    <property type="entry name" value="DUF6598"/>
    <property type="match status" value="1"/>
</dbReference>
<dbReference type="AlphaFoldDB" id="A0AAD8VJ60"/>
<dbReference type="Proteomes" id="UP001231189">
    <property type="component" value="Unassembled WGS sequence"/>
</dbReference>
<dbReference type="PANTHER" id="PTHR33065:SF103">
    <property type="entry name" value="DUF6598 DOMAIN-CONTAINING PROTEIN"/>
    <property type="match status" value="1"/>
</dbReference>
<dbReference type="PANTHER" id="PTHR33065">
    <property type="entry name" value="OS07G0486400 PROTEIN"/>
    <property type="match status" value="1"/>
</dbReference>
<name>A0AAD8VJ60_LOLMU</name>
<accession>A0AAD8VJ60</accession>
<evidence type="ECO:0000313" key="2">
    <source>
        <dbReference type="EMBL" id="KAK1606693.1"/>
    </source>
</evidence>
<feature type="domain" description="DUF6598" evidence="1">
    <location>
        <begin position="6"/>
        <end position="121"/>
    </location>
</feature>
<dbReference type="InterPro" id="IPR046533">
    <property type="entry name" value="DUF6598"/>
</dbReference>
<evidence type="ECO:0000313" key="3">
    <source>
        <dbReference type="Proteomes" id="UP001231189"/>
    </source>
</evidence>
<keyword evidence="3" id="KW-1185">Reference proteome</keyword>
<proteinExistence type="predicted"/>
<gene>
    <name evidence="2" type="ORF">QYE76_030366</name>
</gene>
<protein>
    <recommendedName>
        <fullName evidence="1">DUF6598 domain-containing protein</fullName>
    </recommendedName>
</protein>
<reference evidence="2" key="1">
    <citation type="submission" date="2023-07" db="EMBL/GenBank/DDBJ databases">
        <title>A chromosome-level genome assembly of Lolium multiflorum.</title>
        <authorList>
            <person name="Chen Y."/>
            <person name="Copetti D."/>
            <person name="Kolliker R."/>
            <person name="Studer B."/>
        </authorList>
    </citation>
    <scope>NUCLEOTIDE SEQUENCE</scope>
    <source>
        <strain evidence="2">02402/16</strain>
        <tissue evidence="2">Leaf</tissue>
    </source>
</reference>